<dbReference type="InterPro" id="IPR013655">
    <property type="entry name" value="PAS_fold_3"/>
</dbReference>
<dbReference type="PANTHER" id="PTHR44757:SF2">
    <property type="entry name" value="BIOFILM ARCHITECTURE MAINTENANCE PROTEIN MBAA"/>
    <property type="match status" value="1"/>
</dbReference>
<reference evidence="6 7" key="1">
    <citation type="submission" date="2023-12" db="EMBL/GenBank/DDBJ databases">
        <title>Thiobacillus sedimentum sp. nov., a chemolithoautotrophic sulfur-oxidizing bacterium isolated from freshwater sediment.</title>
        <authorList>
            <person name="Luo J."/>
            <person name="Dai C."/>
        </authorList>
    </citation>
    <scope>NUCLEOTIDE SEQUENCE [LARGE SCALE GENOMIC DNA]</scope>
    <source>
        <strain evidence="6 7">SCUT-2</strain>
    </source>
</reference>
<keyword evidence="1" id="KW-0812">Transmembrane</keyword>
<dbReference type="InterPro" id="IPR000160">
    <property type="entry name" value="GGDEF_dom"/>
</dbReference>
<evidence type="ECO:0000313" key="7">
    <source>
        <dbReference type="Proteomes" id="UP001334732"/>
    </source>
</evidence>
<dbReference type="PROSITE" id="PS50113">
    <property type="entry name" value="PAC"/>
    <property type="match status" value="3"/>
</dbReference>
<dbReference type="CDD" id="cd00130">
    <property type="entry name" value="PAS"/>
    <property type="match status" value="3"/>
</dbReference>
<dbReference type="Gene3D" id="2.10.70.100">
    <property type="match status" value="1"/>
</dbReference>
<dbReference type="InterPro" id="IPR052155">
    <property type="entry name" value="Biofilm_reg_signaling"/>
</dbReference>
<dbReference type="Pfam" id="PF08447">
    <property type="entry name" value="PAS_3"/>
    <property type="match status" value="1"/>
</dbReference>
<evidence type="ECO:0000259" key="2">
    <source>
        <dbReference type="PROSITE" id="PS50112"/>
    </source>
</evidence>
<dbReference type="Proteomes" id="UP001334732">
    <property type="component" value="Chromosome"/>
</dbReference>
<dbReference type="InterPro" id="IPR013656">
    <property type="entry name" value="PAS_4"/>
</dbReference>
<dbReference type="InterPro" id="IPR001633">
    <property type="entry name" value="EAL_dom"/>
</dbReference>
<feature type="domain" description="PAC" evidence="3">
    <location>
        <begin position="155"/>
        <end position="211"/>
    </location>
</feature>
<feature type="domain" description="PAS" evidence="2">
    <location>
        <begin position="85"/>
        <end position="155"/>
    </location>
</feature>
<dbReference type="Gene3D" id="3.30.70.270">
    <property type="match status" value="1"/>
</dbReference>
<evidence type="ECO:0000259" key="4">
    <source>
        <dbReference type="PROSITE" id="PS50883"/>
    </source>
</evidence>
<dbReference type="PROSITE" id="PS50112">
    <property type="entry name" value="PAS"/>
    <property type="match status" value="3"/>
</dbReference>
<dbReference type="InterPro" id="IPR035965">
    <property type="entry name" value="PAS-like_dom_sf"/>
</dbReference>
<protein>
    <submittedName>
        <fullName evidence="6">EAL domain-containing protein</fullName>
    </submittedName>
</protein>
<sequence length="897" mass="98879">MTESPSQQSDRKPAFLTPLALVLLVLGVGFFSGYWGHEEADAGGEILASATLAILLGGALFAIFYVLTQRAQKRFAHAQAELQRSEARFRALVESSSDLIWEVDADGVYTYVSPKIRDLLGYMPEEVIGRTPFDLMAPAEAERVRMMFNAIAASRQAGFGIENVNRHKDGRVVVLETNAVPIFGARGDLLGYRGMDRDITARKEVETALRQSQDNLAEAQRIAALGSWDWDIAKGILRWSDGIYRIFGLSREDFGATYEAFLEIVHPDDRTRIRQAVNETLEHGRPYVMEHRIIRPDGSERVVQERGEVSRGPDGSPLRMVGTVQDVTEQREAELRLHQAAKVFENTSEGVMITDAEQRIIAVNQAFTRITGYAEDEVIRREPKLLQSGRHDDAYYRQMWDAIQSRGRWQGEIWNRRKDGVDYPEWLNISVVRDDAGAVINYIGVFSDISSIKEAQGKLEYTAHHDALTGLPNRLLFRDRLEQALAMARRNGGGVALLFVDLDRFKVINDTLGHEAGDLLLQEVARRLLGCVREEDTVARMGGDEFVVIQKDVSQPESAALLSARMLAAIGTPFTLAGHEIVTSLSIGISLYPQDGRDASTLLKNADAAMYRAKEKGRNGYQYYSDEMASAGIERLELESDLRQALQRGELRVHYQPQVELASGRLVGAEALVRWQHGSRGMIPPAVFIPMAEDNGMIGAIGEWVLDTACADAAAWHAAGLPALRVAVNVSGRQIGGDHVADRVAAALRSSGLAPQLLEIEVTESVVMQDAARAISTLNALRDMGVTLAIDDFGTGYSSLSYLKRFPLDKLKIDKSFVDGMVDDPDDAAIVMAIIAMAQSLRHTVIAEGVETEAQVARLRAYGCDEMQGYFVSPPLPAEAFAEFLRDASAARGDGLS</sequence>
<dbReference type="SMART" id="SM00091">
    <property type="entry name" value="PAS"/>
    <property type="match status" value="3"/>
</dbReference>
<dbReference type="NCBIfam" id="TIGR00229">
    <property type="entry name" value="sensory_box"/>
    <property type="match status" value="3"/>
</dbReference>
<gene>
    <name evidence="6" type="ORF">VA613_14070</name>
</gene>
<keyword evidence="1" id="KW-0472">Membrane</keyword>
<dbReference type="Pfam" id="PF00563">
    <property type="entry name" value="EAL"/>
    <property type="match status" value="1"/>
</dbReference>
<feature type="domain" description="PAC" evidence="3">
    <location>
        <begin position="409"/>
        <end position="461"/>
    </location>
</feature>
<feature type="domain" description="PAS" evidence="2">
    <location>
        <begin position="336"/>
        <end position="381"/>
    </location>
</feature>
<dbReference type="SMART" id="SM00086">
    <property type="entry name" value="PAC"/>
    <property type="match status" value="3"/>
</dbReference>
<dbReference type="InterPro" id="IPR000700">
    <property type="entry name" value="PAS-assoc_C"/>
</dbReference>
<dbReference type="CDD" id="cd01948">
    <property type="entry name" value="EAL"/>
    <property type="match status" value="1"/>
</dbReference>
<feature type="domain" description="PAS" evidence="2">
    <location>
        <begin position="236"/>
        <end position="284"/>
    </location>
</feature>
<feature type="domain" description="PAC" evidence="3">
    <location>
        <begin position="287"/>
        <end position="339"/>
    </location>
</feature>
<dbReference type="InterPro" id="IPR012226">
    <property type="entry name" value="Diguanyl_cyclase/Pdiesterase"/>
</dbReference>
<dbReference type="InterPro" id="IPR001610">
    <property type="entry name" value="PAC"/>
</dbReference>
<evidence type="ECO:0000259" key="3">
    <source>
        <dbReference type="PROSITE" id="PS50113"/>
    </source>
</evidence>
<dbReference type="Gene3D" id="3.30.450.20">
    <property type="entry name" value="PAS domain"/>
    <property type="match status" value="3"/>
</dbReference>
<dbReference type="PIRSF" id="PIRSF005925">
    <property type="entry name" value="Dos"/>
    <property type="match status" value="1"/>
</dbReference>
<dbReference type="InterPro" id="IPR035919">
    <property type="entry name" value="EAL_sf"/>
</dbReference>
<organism evidence="6 7">
    <name type="scientific">Thiobacillus sedimenti</name>
    <dbReference type="NCBI Taxonomy" id="3110231"/>
    <lineage>
        <taxon>Bacteria</taxon>
        <taxon>Pseudomonadati</taxon>
        <taxon>Pseudomonadota</taxon>
        <taxon>Betaproteobacteria</taxon>
        <taxon>Nitrosomonadales</taxon>
        <taxon>Thiobacillaceae</taxon>
        <taxon>Thiobacillus</taxon>
    </lineage>
</organism>
<keyword evidence="7" id="KW-1185">Reference proteome</keyword>
<evidence type="ECO:0000313" key="6">
    <source>
        <dbReference type="EMBL" id="WRS39118.1"/>
    </source>
</evidence>
<dbReference type="InterPro" id="IPR029787">
    <property type="entry name" value="Nucleotide_cyclase"/>
</dbReference>
<feature type="transmembrane region" description="Helical" evidence="1">
    <location>
        <begin position="46"/>
        <end position="67"/>
    </location>
</feature>
<dbReference type="InterPro" id="IPR043128">
    <property type="entry name" value="Rev_trsase/Diguanyl_cyclase"/>
</dbReference>
<dbReference type="SMART" id="SM00267">
    <property type="entry name" value="GGDEF"/>
    <property type="match status" value="1"/>
</dbReference>
<dbReference type="SUPFAM" id="SSF55785">
    <property type="entry name" value="PYP-like sensor domain (PAS domain)"/>
    <property type="match status" value="3"/>
</dbReference>
<dbReference type="PANTHER" id="PTHR44757">
    <property type="entry name" value="DIGUANYLATE CYCLASE DGCP"/>
    <property type="match status" value="1"/>
</dbReference>
<feature type="transmembrane region" description="Helical" evidence="1">
    <location>
        <begin position="14"/>
        <end position="34"/>
    </location>
</feature>
<evidence type="ECO:0000259" key="5">
    <source>
        <dbReference type="PROSITE" id="PS50887"/>
    </source>
</evidence>
<dbReference type="Pfam" id="PF08448">
    <property type="entry name" value="PAS_4"/>
    <property type="match status" value="1"/>
</dbReference>
<name>A0ABZ1CIA0_9PROT</name>
<proteinExistence type="predicted"/>
<dbReference type="RefSeq" id="WP_324779648.1">
    <property type="nucleotide sequence ID" value="NZ_CP141769.1"/>
</dbReference>
<feature type="domain" description="GGDEF" evidence="5">
    <location>
        <begin position="493"/>
        <end position="626"/>
    </location>
</feature>
<dbReference type="Pfam" id="PF00990">
    <property type="entry name" value="GGDEF"/>
    <property type="match status" value="1"/>
</dbReference>
<dbReference type="CDD" id="cd01949">
    <property type="entry name" value="GGDEF"/>
    <property type="match status" value="1"/>
</dbReference>
<dbReference type="Gene3D" id="3.20.20.450">
    <property type="entry name" value="EAL domain"/>
    <property type="match status" value="1"/>
</dbReference>
<dbReference type="PROSITE" id="PS50883">
    <property type="entry name" value="EAL"/>
    <property type="match status" value="1"/>
</dbReference>
<dbReference type="SUPFAM" id="SSF141868">
    <property type="entry name" value="EAL domain-like"/>
    <property type="match status" value="1"/>
</dbReference>
<keyword evidence="1" id="KW-1133">Transmembrane helix</keyword>
<feature type="domain" description="EAL" evidence="4">
    <location>
        <begin position="635"/>
        <end position="889"/>
    </location>
</feature>
<dbReference type="PROSITE" id="PS50887">
    <property type="entry name" value="GGDEF"/>
    <property type="match status" value="1"/>
</dbReference>
<dbReference type="EMBL" id="CP141769">
    <property type="protein sequence ID" value="WRS39118.1"/>
    <property type="molecule type" value="Genomic_DNA"/>
</dbReference>
<dbReference type="SUPFAM" id="SSF55073">
    <property type="entry name" value="Nucleotide cyclase"/>
    <property type="match status" value="1"/>
</dbReference>
<dbReference type="Pfam" id="PF13426">
    <property type="entry name" value="PAS_9"/>
    <property type="match status" value="1"/>
</dbReference>
<accession>A0ABZ1CIA0</accession>
<dbReference type="NCBIfam" id="TIGR00254">
    <property type="entry name" value="GGDEF"/>
    <property type="match status" value="1"/>
</dbReference>
<evidence type="ECO:0000256" key="1">
    <source>
        <dbReference type="SAM" id="Phobius"/>
    </source>
</evidence>
<dbReference type="InterPro" id="IPR000014">
    <property type="entry name" value="PAS"/>
</dbReference>
<dbReference type="SMART" id="SM00052">
    <property type="entry name" value="EAL"/>
    <property type="match status" value="1"/>
</dbReference>